<gene>
    <name evidence="2" type="ORF">ACFLIM_38715</name>
</gene>
<evidence type="ECO:0000313" key="3">
    <source>
        <dbReference type="Proteomes" id="UP001603978"/>
    </source>
</evidence>
<reference evidence="2 3" key="1">
    <citation type="submission" date="2024-10" db="EMBL/GenBank/DDBJ databases">
        <authorList>
            <person name="Topkara A.R."/>
            <person name="Saygin H."/>
        </authorList>
    </citation>
    <scope>NUCLEOTIDE SEQUENCE [LARGE SCALE GENOMIC DNA]</scope>
    <source>
        <strain evidence="2 3">M3C6</strain>
    </source>
</reference>
<protein>
    <recommendedName>
        <fullName evidence="4">Transposase</fullName>
    </recommendedName>
</protein>
<evidence type="ECO:0000256" key="1">
    <source>
        <dbReference type="SAM" id="MobiDB-lite"/>
    </source>
</evidence>
<comment type="caution">
    <text evidence="2">The sequence shown here is derived from an EMBL/GenBank/DDBJ whole genome shotgun (WGS) entry which is preliminary data.</text>
</comment>
<accession>A0ABW7AP41</accession>
<sequence>MRCTAAGTSTVTVLVERVPARSWPRLRTGHGGKGERHYDWAMFGLLADDTPDGPRPLGELASVATTRCTGPSGDAATNTGPRPVTGDGTR</sequence>
<organism evidence="2 3">
    <name type="scientific">Nonomuraea marmarensis</name>
    <dbReference type="NCBI Taxonomy" id="3351344"/>
    <lineage>
        <taxon>Bacteria</taxon>
        <taxon>Bacillati</taxon>
        <taxon>Actinomycetota</taxon>
        <taxon>Actinomycetes</taxon>
        <taxon>Streptosporangiales</taxon>
        <taxon>Streptosporangiaceae</taxon>
        <taxon>Nonomuraea</taxon>
    </lineage>
</organism>
<name>A0ABW7AP41_9ACTN</name>
<keyword evidence="3" id="KW-1185">Reference proteome</keyword>
<feature type="compositionally biased region" description="Polar residues" evidence="1">
    <location>
        <begin position="66"/>
        <end position="80"/>
    </location>
</feature>
<dbReference type="EMBL" id="JBICRM010000033">
    <property type="protein sequence ID" value="MFG1709141.1"/>
    <property type="molecule type" value="Genomic_DNA"/>
</dbReference>
<feature type="region of interest" description="Disordered" evidence="1">
    <location>
        <begin position="66"/>
        <end position="90"/>
    </location>
</feature>
<evidence type="ECO:0008006" key="4">
    <source>
        <dbReference type="Google" id="ProtNLM"/>
    </source>
</evidence>
<dbReference type="RefSeq" id="WP_393173613.1">
    <property type="nucleotide sequence ID" value="NZ_JBICRM010000033.1"/>
</dbReference>
<evidence type="ECO:0000313" key="2">
    <source>
        <dbReference type="EMBL" id="MFG1709141.1"/>
    </source>
</evidence>
<dbReference type="Proteomes" id="UP001603978">
    <property type="component" value="Unassembled WGS sequence"/>
</dbReference>
<proteinExistence type="predicted"/>